<protein>
    <submittedName>
        <fullName evidence="1">1811_t:CDS:1</fullName>
    </submittedName>
</protein>
<accession>A0ACA9KKF6</accession>
<dbReference type="EMBL" id="CAJVPW010001143">
    <property type="protein sequence ID" value="CAG8476361.1"/>
    <property type="molecule type" value="Genomic_DNA"/>
</dbReference>
<evidence type="ECO:0000313" key="2">
    <source>
        <dbReference type="Proteomes" id="UP000789366"/>
    </source>
</evidence>
<dbReference type="Proteomes" id="UP000789366">
    <property type="component" value="Unassembled WGS sequence"/>
</dbReference>
<evidence type="ECO:0000313" key="1">
    <source>
        <dbReference type="EMBL" id="CAG8476361.1"/>
    </source>
</evidence>
<reference evidence="1" key="1">
    <citation type="submission" date="2021-06" db="EMBL/GenBank/DDBJ databases">
        <authorList>
            <person name="Kallberg Y."/>
            <person name="Tangrot J."/>
            <person name="Rosling A."/>
        </authorList>
    </citation>
    <scope>NUCLEOTIDE SEQUENCE</scope>
    <source>
        <strain evidence="1">28 12/20/2015</strain>
    </source>
</reference>
<name>A0ACA9KKF6_9GLOM</name>
<gene>
    <name evidence="1" type="ORF">SPELUC_LOCUS1926</name>
</gene>
<comment type="caution">
    <text evidence="1">The sequence shown here is derived from an EMBL/GenBank/DDBJ whole genome shotgun (WGS) entry which is preliminary data.</text>
</comment>
<sequence>MAETKKHVIVKPFDKVELRLPVEALMSNPKYKKRRDLFLQGFAAVQSRDASDPTSFYAVAGIHGLPFVPYDQLPGEKEPNTDWKASDENRWGGYCHHGDILFPTWHRPYVLLLEMLIYQAARDLVYVDKANNYPAGPETDEYKKEVENIRFPYWDWASPSTLSSGVPSILFDEYVCIDNPKQKNNNIRNPLRAYTLPVDLGNLTLVGDVSNPTQRPYKPDGITTPYTPKGYATVRHPNSNYISNQDATSLNVVTFCSSVFRPVLYQILLVDKWRQFSNHGDSQKEPADENYGHYSSIEVVHDAVHDALGGFGGHMSYPDIAGFDPIFFLHHSNVDRLIAIWQVCHPDVWIVGNAYTEGTFTDELDKYIDENTELTPFRRTENTYWTSKSVRDIKKLGYTYPELEGNPNPHDLLLKYKLNNIYSQKLNRQYHWKLTLSVKKNKIGAPFQIRVFLDLATANASTPITSPNFAGLVSIFARGRETLCASCLHKFEAVVNGSVDLTSCMQRLLIDTNPEPQEGGVVIQSLQPSQITLVAVLKDGSGITLEEAGLISASYWIFDEGPKYDQNYENWTSKLLGQVYPPSKTSK</sequence>
<keyword evidence="2" id="KW-1185">Reference proteome</keyword>
<proteinExistence type="predicted"/>
<organism evidence="1 2">
    <name type="scientific">Cetraspora pellucida</name>
    <dbReference type="NCBI Taxonomy" id="1433469"/>
    <lineage>
        <taxon>Eukaryota</taxon>
        <taxon>Fungi</taxon>
        <taxon>Fungi incertae sedis</taxon>
        <taxon>Mucoromycota</taxon>
        <taxon>Glomeromycotina</taxon>
        <taxon>Glomeromycetes</taxon>
        <taxon>Diversisporales</taxon>
        <taxon>Gigasporaceae</taxon>
        <taxon>Cetraspora</taxon>
    </lineage>
</organism>